<dbReference type="Proteomes" id="UP001295684">
    <property type="component" value="Unassembled WGS sequence"/>
</dbReference>
<evidence type="ECO:0000256" key="2">
    <source>
        <dbReference type="SAM" id="MobiDB-lite"/>
    </source>
</evidence>
<name>A0AAD1Y8P2_EUPCR</name>
<evidence type="ECO:0000313" key="3">
    <source>
        <dbReference type="EMBL" id="CAI2387223.1"/>
    </source>
</evidence>
<organism evidence="3 4">
    <name type="scientific">Euplotes crassus</name>
    <dbReference type="NCBI Taxonomy" id="5936"/>
    <lineage>
        <taxon>Eukaryota</taxon>
        <taxon>Sar</taxon>
        <taxon>Alveolata</taxon>
        <taxon>Ciliophora</taxon>
        <taxon>Intramacronucleata</taxon>
        <taxon>Spirotrichea</taxon>
        <taxon>Hypotrichia</taxon>
        <taxon>Euplotida</taxon>
        <taxon>Euplotidae</taxon>
        <taxon>Moneuplotes</taxon>
    </lineage>
</organism>
<feature type="compositionally biased region" description="Basic and acidic residues" evidence="2">
    <location>
        <begin position="151"/>
        <end position="162"/>
    </location>
</feature>
<comment type="caution">
    <text evidence="3">The sequence shown here is derived from an EMBL/GenBank/DDBJ whole genome shotgun (WGS) entry which is preliminary data.</text>
</comment>
<accession>A0AAD1Y8P2</accession>
<sequence length="181" mass="21546">MKGEMKNSMNLWRKESDLRMEFMKEDSEYKKGHNPILKLLYDYYTMDDSPLRNNSDQRIFSSLAGLSSYQPNRENYIRNFVRNSRDMAKKEGAKEMKKKNLEIMMNLEAAFLSSEENNSFLKEENKKLQKRLEYYESKYGPISNDNDEKDSEFQENKLEKQMPHNGKPLAMKVCYENSELT</sequence>
<dbReference type="AlphaFoldDB" id="A0AAD1Y8P2"/>
<dbReference type="EMBL" id="CAMPGE010029740">
    <property type="protein sequence ID" value="CAI2387223.1"/>
    <property type="molecule type" value="Genomic_DNA"/>
</dbReference>
<evidence type="ECO:0000313" key="4">
    <source>
        <dbReference type="Proteomes" id="UP001295684"/>
    </source>
</evidence>
<evidence type="ECO:0000256" key="1">
    <source>
        <dbReference type="SAM" id="Coils"/>
    </source>
</evidence>
<protein>
    <submittedName>
        <fullName evidence="3">Uncharacterized protein</fullName>
    </submittedName>
</protein>
<reference evidence="3" key="1">
    <citation type="submission" date="2023-07" db="EMBL/GenBank/DDBJ databases">
        <authorList>
            <consortium name="AG Swart"/>
            <person name="Singh M."/>
            <person name="Singh A."/>
            <person name="Seah K."/>
            <person name="Emmerich C."/>
        </authorList>
    </citation>
    <scope>NUCLEOTIDE SEQUENCE</scope>
    <source>
        <strain evidence="3">DP1</strain>
    </source>
</reference>
<feature type="coiled-coil region" evidence="1">
    <location>
        <begin position="111"/>
        <end position="138"/>
    </location>
</feature>
<keyword evidence="1" id="KW-0175">Coiled coil</keyword>
<keyword evidence="4" id="KW-1185">Reference proteome</keyword>
<feature type="region of interest" description="Disordered" evidence="2">
    <location>
        <begin position="138"/>
        <end position="165"/>
    </location>
</feature>
<gene>
    <name evidence="3" type="ORF">ECRASSUSDP1_LOCUS28852</name>
</gene>
<proteinExistence type="predicted"/>